<dbReference type="Gene3D" id="1.20.1070.10">
    <property type="entry name" value="Rhodopsin 7-helix transmembrane proteins"/>
    <property type="match status" value="1"/>
</dbReference>
<feature type="region of interest" description="Disordered" evidence="5">
    <location>
        <begin position="345"/>
        <end position="368"/>
    </location>
</feature>
<organism evidence="8 9">
    <name type="scientific">Plectus sambesii</name>
    <dbReference type="NCBI Taxonomy" id="2011161"/>
    <lineage>
        <taxon>Eukaryota</taxon>
        <taxon>Metazoa</taxon>
        <taxon>Ecdysozoa</taxon>
        <taxon>Nematoda</taxon>
        <taxon>Chromadorea</taxon>
        <taxon>Plectida</taxon>
        <taxon>Plectina</taxon>
        <taxon>Plectoidea</taxon>
        <taxon>Plectidae</taxon>
        <taxon>Plectus</taxon>
    </lineage>
</organism>
<proteinExistence type="predicted"/>
<dbReference type="AlphaFoldDB" id="A0A914XRG6"/>
<reference evidence="9" key="1">
    <citation type="submission" date="2022-11" db="UniProtKB">
        <authorList>
            <consortium name="WormBaseParasite"/>
        </authorList>
    </citation>
    <scope>IDENTIFICATION</scope>
</reference>
<dbReference type="InterPro" id="IPR019426">
    <property type="entry name" value="7TM_GPCR_serpentine_rcpt_Srv"/>
</dbReference>
<evidence type="ECO:0000256" key="4">
    <source>
        <dbReference type="ARBA" id="ARBA00023136"/>
    </source>
</evidence>
<name>A0A914XRG6_9BILA</name>
<feature type="domain" description="G-protein coupled receptors family 1 profile" evidence="7">
    <location>
        <begin position="35"/>
        <end position="161"/>
    </location>
</feature>
<feature type="transmembrane region" description="Helical" evidence="6">
    <location>
        <begin position="148"/>
        <end position="166"/>
    </location>
</feature>
<dbReference type="Pfam" id="PF10323">
    <property type="entry name" value="7TM_GPCR_Srv"/>
    <property type="match status" value="1"/>
</dbReference>
<evidence type="ECO:0000256" key="6">
    <source>
        <dbReference type="SAM" id="Phobius"/>
    </source>
</evidence>
<feature type="transmembrane region" description="Helical" evidence="6">
    <location>
        <begin position="242"/>
        <end position="262"/>
    </location>
</feature>
<feature type="compositionally biased region" description="Polar residues" evidence="5">
    <location>
        <begin position="345"/>
        <end position="354"/>
    </location>
</feature>
<dbReference type="WBParaSite" id="PSAMB.scaffold91size81377.g1581.t1">
    <property type="protein sequence ID" value="PSAMB.scaffold91size81377.g1581.t1"/>
    <property type="gene ID" value="PSAMB.scaffold91size81377.g1581"/>
</dbReference>
<dbReference type="PROSITE" id="PS50262">
    <property type="entry name" value="G_PROTEIN_RECEP_F1_2"/>
    <property type="match status" value="1"/>
</dbReference>
<dbReference type="SUPFAM" id="SSF81321">
    <property type="entry name" value="Family A G protein-coupled receptor-like"/>
    <property type="match status" value="1"/>
</dbReference>
<dbReference type="PANTHER" id="PTHR31748:SF1">
    <property type="entry name" value="SERPENTINE RECEPTOR, CLASS V"/>
    <property type="match status" value="1"/>
</dbReference>
<dbReference type="PANTHER" id="PTHR31748">
    <property type="entry name" value="SERPENTINE RECEPTOR, CLASS V"/>
    <property type="match status" value="1"/>
</dbReference>
<feature type="transmembrane region" description="Helical" evidence="6">
    <location>
        <begin position="191"/>
        <end position="214"/>
    </location>
</feature>
<evidence type="ECO:0000256" key="2">
    <source>
        <dbReference type="ARBA" id="ARBA00022692"/>
    </source>
</evidence>
<evidence type="ECO:0000313" key="9">
    <source>
        <dbReference type="WBParaSite" id="PSAMB.scaffold91size81377.g1581.t1"/>
    </source>
</evidence>
<sequence>MVEPSSDLHQLSHVFQYIEYVEYFFFALYSISVPVYMIIFYILVRYRYEFYDTFFSLCRSICLADICLLICSQIAWKIPLMGWFTELYRAGGRPLCTVLFTVNQLFSKTSDYCMIDLVLNRLTAIVFRNKYSKLWRRSRVHWAIGGQWLLALLVALPTILFGFTWIELDIGKANPSLFPGISVITFYEKYWWGNVVINCGRVIVYIISSVLILIKAWRFKKTITPLQENSFEHAQYRADLRLSYAILAMCLVDMVKMGWYVFLLSLKIDNLRVLARLALVYESTLGEINAWSKPYFFMAGCPRLRAHFFAMFHRHSDSTASVSETTLKAEGDVDESPPLDQTALSLQIPSSSHGNRPPQPSLEAVMRY</sequence>
<keyword evidence="2 6" id="KW-0812">Transmembrane</keyword>
<comment type="subcellular location">
    <subcellularLocation>
        <location evidence="1">Membrane</location>
    </subcellularLocation>
</comment>
<evidence type="ECO:0000256" key="5">
    <source>
        <dbReference type="SAM" id="MobiDB-lite"/>
    </source>
</evidence>
<dbReference type="GO" id="GO:0016020">
    <property type="term" value="C:membrane"/>
    <property type="evidence" value="ECO:0007669"/>
    <property type="project" value="UniProtKB-SubCell"/>
</dbReference>
<evidence type="ECO:0000313" key="8">
    <source>
        <dbReference type="Proteomes" id="UP000887566"/>
    </source>
</evidence>
<protein>
    <submittedName>
        <fullName evidence="9">G-protein coupled receptors family 1 profile domain-containing protein</fullName>
    </submittedName>
</protein>
<dbReference type="InterPro" id="IPR017452">
    <property type="entry name" value="GPCR_Rhodpsn_7TM"/>
</dbReference>
<dbReference type="CDD" id="cd00637">
    <property type="entry name" value="7tm_classA_rhodopsin-like"/>
    <property type="match status" value="1"/>
</dbReference>
<keyword evidence="3 6" id="KW-1133">Transmembrane helix</keyword>
<accession>A0A914XRG6</accession>
<evidence type="ECO:0000256" key="1">
    <source>
        <dbReference type="ARBA" id="ARBA00004370"/>
    </source>
</evidence>
<keyword evidence="4 6" id="KW-0472">Membrane</keyword>
<evidence type="ECO:0000259" key="7">
    <source>
        <dbReference type="PROSITE" id="PS50262"/>
    </source>
</evidence>
<feature type="transmembrane region" description="Helical" evidence="6">
    <location>
        <begin position="20"/>
        <end position="44"/>
    </location>
</feature>
<dbReference type="Proteomes" id="UP000887566">
    <property type="component" value="Unplaced"/>
</dbReference>
<keyword evidence="8" id="KW-1185">Reference proteome</keyword>
<evidence type="ECO:0000256" key="3">
    <source>
        <dbReference type="ARBA" id="ARBA00022989"/>
    </source>
</evidence>